<gene>
    <name evidence="3" type="ORF">SAY86_012834</name>
</gene>
<keyword evidence="4" id="KW-1185">Reference proteome</keyword>
<name>A0AAN7RB14_TRANT</name>
<dbReference type="InterPro" id="IPR053198">
    <property type="entry name" value="Gynoecium_Dev_Regulator"/>
</dbReference>
<evidence type="ECO:0000256" key="1">
    <source>
        <dbReference type="SAM" id="MobiDB-lite"/>
    </source>
</evidence>
<evidence type="ECO:0000313" key="3">
    <source>
        <dbReference type="EMBL" id="KAK4794840.1"/>
    </source>
</evidence>
<dbReference type="PANTHER" id="PTHR31066">
    <property type="entry name" value="OS05G0427100 PROTEIN-RELATED"/>
    <property type="match status" value="1"/>
</dbReference>
<dbReference type="CDD" id="cd06410">
    <property type="entry name" value="PB1_UP2"/>
    <property type="match status" value="1"/>
</dbReference>
<proteinExistence type="predicted"/>
<dbReference type="SUPFAM" id="SSF54277">
    <property type="entry name" value="CAD &amp; PB1 domains"/>
    <property type="match status" value="1"/>
</dbReference>
<accession>A0AAN7RB14</accession>
<protein>
    <recommendedName>
        <fullName evidence="2">PB1 domain-containing protein</fullName>
    </recommendedName>
</protein>
<feature type="region of interest" description="Disordered" evidence="1">
    <location>
        <begin position="122"/>
        <end position="154"/>
    </location>
</feature>
<dbReference type="PANTHER" id="PTHR31066:SF10">
    <property type="entry name" value="OCTICOSAPEPTIDE_PHOX_BEM1P FAMILY PROTEIN"/>
    <property type="match status" value="1"/>
</dbReference>
<organism evidence="3 4">
    <name type="scientific">Trapa natans</name>
    <name type="common">Water chestnut</name>
    <dbReference type="NCBI Taxonomy" id="22666"/>
    <lineage>
        <taxon>Eukaryota</taxon>
        <taxon>Viridiplantae</taxon>
        <taxon>Streptophyta</taxon>
        <taxon>Embryophyta</taxon>
        <taxon>Tracheophyta</taxon>
        <taxon>Spermatophyta</taxon>
        <taxon>Magnoliopsida</taxon>
        <taxon>eudicotyledons</taxon>
        <taxon>Gunneridae</taxon>
        <taxon>Pentapetalae</taxon>
        <taxon>rosids</taxon>
        <taxon>malvids</taxon>
        <taxon>Myrtales</taxon>
        <taxon>Lythraceae</taxon>
        <taxon>Trapa</taxon>
    </lineage>
</organism>
<dbReference type="SMART" id="SM00666">
    <property type="entry name" value="PB1"/>
    <property type="match status" value="1"/>
</dbReference>
<dbReference type="Pfam" id="PF00564">
    <property type="entry name" value="PB1"/>
    <property type="match status" value="1"/>
</dbReference>
<sequence>MPRETDAKRRSDKMKFLCNYGGRILPRKSDGELRYVGGLTRVLAVDRSVSYSELMAKLAEFCGFAPTLRCQLPEGDLETLVSIKSDEELANLIEAYDEKASKESPSPAPPLKIRAVLTPQAKDGSSISSPVPSTASSSDVSPYHSPTYSHSLPRKSCSPMAGPWSTMGLWNGTGKLPCPYHYPRMLPRVPCSAPQICQLCSAHYPRIWTN</sequence>
<feature type="compositionally biased region" description="Low complexity" evidence="1">
    <location>
        <begin position="125"/>
        <end position="142"/>
    </location>
</feature>
<feature type="domain" description="PB1" evidence="2">
    <location>
        <begin position="28"/>
        <end position="116"/>
    </location>
</feature>
<evidence type="ECO:0000259" key="2">
    <source>
        <dbReference type="SMART" id="SM00666"/>
    </source>
</evidence>
<evidence type="ECO:0000313" key="4">
    <source>
        <dbReference type="Proteomes" id="UP001346149"/>
    </source>
</evidence>
<dbReference type="EMBL" id="JAXQNO010000007">
    <property type="protein sequence ID" value="KAK4794840.1"/>
    <property type="molecule type" value="Genomic_DNA"/>
</dbReference>
<dbReference type="InterPro" id="IPR000270">
    <property type="entry name" value="PB1_dom"/>
</dbReference>
<dbReference type="Proteomes" id="UP001346149">
    <property type="component" value="Unassembled WGS sequence"/>
</dbReference>
<comment type="caution">
    <text evidence="3">The sequence shown here is derived from an EMBL/GenBank/DDBJ whole genome shotgun (WGS) entry which is preliminary data.</text>
</comment>
<reference evidence="3 4" key="1">
    <citation type="journal article" date="2023" name="Hortic Res">
        <title>Pangenome of water caltrop reveals structural variations and asymmetric subgenome divergence after allopolyploidization.</title>
        <authorList>
            <person name="Zhang X."/>
            <person name="Chen Y."/>
            <person name="Wang L."/>
            <person name="Yuan Y."/>
            <person name="Fang M."/>
            <person name="Shi L."/>
            <person name="Lu R."/>
            <person name="Comes H.P."/>
            <person name="Ma Y."/>
            <person name="Chen Y."/>
            <person name="Huang G."/>
            <person name="Zhou Y."/>
            <person name="Zheng Z."/>
            <person name="Qiu Y."/>
        </authorList>
    </citation>
    <scope>NUCLEOTIDE SEQUENCE [LARGE SCALE GENOMIC DNA]</scope>
    <source>
        <strain evidence="3">F231</strain>
    </source>
</reference>
<dbReference type="AlphaFoldDB" id="A0AAN7RB14"/>
<dbReference type="Gene3D" id="3.10.20.90">
    <property type="entry name" value="Phosphatidylinositol 3-kinase Catalytic Subunit, Chain A, domain 1"/>
    <property type="match status" value="1"/>
</dbReference>